<feature type="transmembrane region" description="Helical" evidence="1">
    <location>
        <begin position="179"/>
        <end position="201"/>
    </location>
</feature>
<evidence type="ECO:0000256" key="1">
    <source>
        <dbReference type="SAM" id="Phobius"/>
    </source>
</evidence>
<proteinExistence type="predicted"/>
<sequence>MDISSAPVTALPLHVNVRRVVALTTVCGFVEVIGYKDAGGIYPAIMTGNTVQLGWSLAQGAWSRFSLLAFAIGAFFIGCMIASLIRRHLKRPPLELCIMAVLLVVAGVVRENAALRIPVELPMLALALGMQGETISRFGAVSLQTLVVTNNMVKFSDTFIGRYFGGKNAREKRPPLSEVLLPGLAWLTYSLSAAVGAVVAGLVSEPLIIPALILVLITLDLIRLPDR</sequence>
<dbReference type="OrthoDB" id="9093300at2"/>
<organism evidence="2 3">
    <name type="scientific">Caballeronia sordidicola</name>
    <name type="common">Burkholderia sordidicola</name>
    <dbReference type="NCBI Taxonomy" id="196367"/>
    <lineage>
        <taxon>Bacteria</taxon>
        <taxon>Pseudomonadati</taxon>
        <taxon>Pseudomonadota</taxon>
        <taxon>Betaproteobacteria</taxon>
        <taxon>Burkholderiales</taxon>
        <taxon>Burkholderiaceae</taxon>
        <taxon>Caballeronia</taxon>
    </lineage>
</organism>
<protein>
    <recommendedName>
        <fullName evidence="4">DUF1275 domain-containing protein</fullName>
    </recommendedName>
</protein>
<keyword evidence="1" id="KW-0472">Membrane</keyword>
<keyword evidence="1" id="KW-0812">Transmembrane</keyword>
<reference evidence="2 3" key="1">
    <citation type="submission" date="2016-01" db="EMBL/GenBank/DDBJ databases">
        <authorList>
            <person name="Oliw E.H."/>
        </authorList>
    </citation>
    <scope>NUCLEOTIDE SEQUENCE [LARGE SCALE GENOMIC DNA]</scope>
    <source>
        <strain evidence="2">LMG 22029</strain>
    </source>
</reference>
<dbReference type="RefSeq" id="WP_060816626.1">
    <property type="nucleotide sequence ID" value="NZ_FCOC02000001.1"/>
</dbReference>
<evidence type="ECO:0000313" key="3">
    <source>
        <dbReference type="Proteomes" id="UP000054893"/>
    </source>
</evidence>
<dbReference type="PANTHER" id="PTHR37314">
    <property type="entry name" value="SLR0142 PROTEIN"/>
    <property type="match status" value="1"/>
</dbReference>
<evidence type="ECO:0008006" key="4">
    <source>
        <dbReference type="Google" id="ProtNLM"/>
    </source>
</evidence>
<keyword evidence="1" id="KW-1133">Transmembrane helix</keyword>
<feature type="transmembrane region" description="Helical" evidence="1">
    <location>
        <begin position="65"/>
        <end position="84"/>
    </location>
</feature>
<accession>A0A158EMW9</accession>
<dbReference type="Proteomes" id="UP000054893">
    <property type="component" value="Unassembled WGS sequence"/>
</dbReference>
<dbReference type="Pfam" id="PF06912">
    <property type="entry name" value="DUF1275"/>
    <property type="match status" value="1"/>
</dbReference>
<evidence type="ECO:0000313" key="2">
    <source>
        <dbReference type="EMBL" id="SAL08921.1"/>
    </source>
</evidence>
<name>A0A158EMW9_CABSO</name>
<dbReference type="AlphaFoldDB" id="A0A158EMW9"/>
<dbReference type="EMBL" id="FCOC02000001">
    <property type="protein sequence ID" value="SAL08921.1"/>
    <property type="molecule type" value="Genomic_DNA"/>
</dbReference>
<dbReference type="PANTHER" id="PTHR37314:SF4">
    <property type="entry name" value="UPF0700 TRANSMEMBRANE PROTEIN YOAK"/>
    <property type="match status" value="1"/>
</dbReference>
<dbReference type="InterPro" id="IPR010699">
    <property type="entry name" value="DUF1275"/>
</dbReference>
<feature type="transmembrane region" description="Helical" evidence="1">
    <location>
        <begin position="207"/>
        <end position="224"/>
    </location>
</feature>
<gene>
    <name evidence="2" type="ORF">AWB64_00029</name>
</gene>